<name>A0A5M8PKN3_9LECA</name>
<dbReference type="Gene3D" id="3.50.50.60">
    <property type="entry name" value="FAD/NAD(P)-binding domain"/>
    <property type="match status" value="1"/>
</dbReference>
<protein>
    <submittedName>
        <fullName evidence="1">Uncharacterized protein</fullName>
    </submittedName>
</protein>
<gene>
    <name evidence="1" type="ORF">FRX48_06504</name>
</gene>
<proteinExistence type="predicted"/>
<sequence>MTTSSHLLTFSQGSDYGPMIKKGDELPPLGLHHHLAGKRIIVAGAGIAGLSFAVAFRRNWAASFSPSLAPPSTVIYERESKETTVARTGYSMTIRSDGFSGGMQSTEKMGLLDKVVAASATGTQGGKFII</sequence>
<dbReference type="EMBL" id="VXIT01000010">
    <property type="protein sequence ID" value="KAA6409891.1"/>
    <property type="molecule type" value="Genomic_DNA"/>
</dbReference>
<dbReference type="OrthoDB" id="655030at2759"/>
<comment type="caution">
    <text evidence="1">The sequence shown here is derived from an EMBL/GenBank/DDBJ whole genome shotgun (WGS) entry which is preliminary data.</text>
</comment>
<reference evidence="1 2" key="1">
    <citation type="submission" date="2019-09" db="EMBL/GenBank/DDBJ databases">
        <title>The hologenome of the rock-dwelling lichen Lasallia pustulata.</title>
        <authorList>
            <person name="Greshake Tzovaras B."/>
            <person name="Segers F."/>
            <person name="Bicker A."/>
            <person name="Dal Grande F."/>
            <person name="Otte J."/>
            <person name="Hankeln T."/>
            <person name="Schmitt I."/>
            <person name="Ebersberger I."/>
        </authorList>
    </citation>
    <scope>NUCLEOTIDE SEQUENCE [LARGE SCALE GENOMIC DNA]</scope>
    <source>
        <strain evidence="1">A1-1</strain>
    </source>
</reference>
<accession>A0A5M8PKN3</accession>
<evidence type="ECO:0000313" key="1">
    <source>
        <dbReference type="EMBL" id="KAA6409891.1"/>
    </source>
</evidence>
<dbReference type="AlphaFoldDB" id="A0A5M8PKN3"/>
<organism evidence="1 2">
    <name type="scientific">Lasallia pustulata</name>
    <dbReference type="NCBI Taxonomy" id="136370"/>
    <lineage>
        <taxon>Eukaryota</taxon>
        <taxon>Fungi</taxon>
        <taxon>Dikarya</taxon>
        <taxon>Ascomycota</taxon>
        <taxon>Pezizomycotina</taxon>
        <taxon>Lecanoromycetes</taxon>
        <taxon>OSLEUM clade</taxon>
        <taxon>Umbilicariomycetidae</taxon>
        <taxon>Umbilicariales</taxon>
        <taxon>Umbilicariaceae</taxon>
        <taxon>Lasallia</taxon>
    </lineage>
</organism>
<dbReference type="Proteomes" id="UP000324767">
    <property type="component" value="Unassembled WGS sequence"/>
</dbReference>
<evidence type="ECO:0000313" key="2">
    <source>
        <dbReference type="Proteomes" id="UP000324767"/>
    </source>
</evidence>
<dbReference type="InterPro" id="IPR036188">
    <property type="entry name" value="FAD/NAD-bd_sf"/>
</dbReference>